<reference evidence="7" key="1">
    <citation type="submission" date="2020-05" db="EMBL/GenBank/DDBJ databases">
        <authorList>
            <person name="Chiriac C."/>
            <person name="Salcher M."/>
            <person name="Ghai R."/>
            <person name="Kavagutti S V."/>
        </authorList>
    </citation>
    <scope>NUCLEOTIDE SEQUENCE</scope>
</reference>
<dbReference type="Gene3D" id="3.40.630.10">
    <property type="entry name" value="Zn peptidases"/>
    <property type="match status" value="1"/>
</dbReference>
<evidence type="ECO:0000256" key="2">
    <source>
        <dbReference type="ARBA" id="ARBA00006247"/>
    </source>
</evidence>
<organism evidence="7">
    <name type="scientific">freshwater metagenome</name>
    <dbReference type="NCBI Taxonomy" id="449393"/>
    <lineage>
        <taxon>unclassified sequences</taxon>
        <taxon>metagenomes</taxon>
        <taxon>ecological metagenomes</taxon>
    </lineage>
</organism>
<feature type="domain" description="Peptidase M20 dimerisation" evidence="6">
    <location>
        <begin position="198"/>
        <end position="331"/>
    </location>
</feature>
<gene>
    <name evidence="7" type="ORF">UFOPK1506_00674</name>
</gene>
<dbReference type="FunFam" id="1.10.150.900:FF:000002">
    <property type="entry name" value="M20/M25/M40 family peptidase"/>
    <property type="match status" value="1"/>
</dbReference>
<dbReference type="SUPFAM" id="SSF55031">
    <property type="entry name" value="Bacterial exopeptidase dimerisation domain"/>
    <property type="match status" value="1"/>
</dbReference>
<dbReference type="SUPFAM" id="SSF53187">
    <property type="entry name" value="Zn-dependent exopeptidases"/>
    <property type="match status" value="1"/>
</dbReference>
<name>A0A6J6CTY1_9ZZZZ</name>
<accession>A0A6J6CTY1</accession>
<dbReference type="PANTHER" id="PTHR43808:SF8">
    <property type="entry name" value="PEPTIDASE M20 DIMERISATION DOMAIN-CONTAINING PROTEIN"/>
    <property type="match status" value="1"/>
</dbReference>
<protein>
    <submittedName>
        <fullName evidence="7">Unannotated protein</fullName>
    </submittedName>
</protein>
<comment type="similarity">
    <text evidence="2">Belongs to the peptidase M20A family.</text>
</comment>
<dbReference type="Pfam" id="PF07687">
    <property type="entry name" value="M20_dimer"/>
    <property type="match status" value="1"/>
</dbReference>
<keyword evidence="3" id="KW-0479">Metal-binding</keyword>
<dbReference type="GO" id="GO:0016787">
    <property type="term" value="F:hydrolase activity"/>
    <property type="evidence" value="ECO:0007669"/>
    <property type="project" value="UniProtKB-KW"/>
</dbReference>
<dbReference type="Pfam" id="PF01546">
    <property type="entry name" value="Peptidase_M20"/>
    <property type="match status" value="1"/>
</dbReference>
<dbReference type="GO" id="GO:0046872">
    <property type="term" value="F:metal ion binding"/>
    <property type="evidence" value="ECO:0007669"/>
    <property type="project" value="UniProtKB-KW"/>
</dbReference>
<dbReference type="AlphaFoldDB" id="A0A6J6CTY1"/>
<sequence length="437" mass="47396">MRETDYAQLGAEAVRLCQELIRIPSVNHGGGKGDELAAAEYVAEYLKGCGLDPTFYRAAPTRVSVVARIKGRDSSRPGLVLHGHLDTVPADAKDWTMDPWSGEIKDGEIWGRGAVDMKDMDAMILAIAKDWHVRGYVPERDVVLAFFADEEAGGTYGVNWIVKNHPEAFTGCSEAVSEVGGFSATLSNGKRLYLVETSEKGMYWMELSAEGTAGHGSMVNKENAVTALAQAVSRIGSHQWPIRITQTLRVFLTTVAKTLGKEFDEKNPGPIVAELGSMARMIGATTQNTANPTMLEAGYKENVIPQHARAVVDGRFLPGYEEEFLTTIRELAGSEITVKPIIHDVALELPFTGELVDAMCAAIKDCDPEGIPVPYVMSGGTDNKGLSKLGIAGYGFSPLKLPPELDFMALFHGINERVPVSAIHFGVEALDRFLQRA</sequence>
<evidence type="ECO:0000256" key="3">
    <source>
        <dbReference type="ARBA" id="ARBA00022723"/>
    </source>
</evidence>
<dbReference type="NCBIfam" id="NF005913">
    <property type="entry name" value="PRK07906.1"/>
    <property type="match status" value="1"/>
</dbReference>
<dbReference type="PANTHER" id="PTHR43808">
    <property type="entry name" value="ACETYLORNITHINE DEACETYLASE"/>
    <property type="match status" value="1"/>
</dbReference>
<dbReference type="InterPro" id="IPR002933">
    <property type="entry name" value="Peptidase_M20"/>
</dbReference>
<keyword evidence="5" id="KW-0862">Zinc</keyword>
<keyword evidence="4" id="KW-0378">Hydrolase</keyword>
<dbReference type="Gene3D" id="1.10.150.900">
    <property type="match status" value="1"/>
</dbReference>
<evidence type="ECO:0000259" key="6">
    <source>
        <dbReference type="Pfam" id="PF07687"/>
    </source>
</evidence>
<evidence type="ECO:0000256" key="4">
    <source>
        <dbReference type="ARBA" id="ARBA00022801"/>
    </source>
</evidence>
<dbReference type="EMBL" id="CAEZSV010000110">
    <property type="protein sequence ID" value="CAB4554624.1"/>
    <property type="molecule type" value="Genomic_DNA"/>
</dbReference>
<dbReference type="InterPro" id="IPR011650">
    <property type="entry name" value="Peptidase_M20_dimer"/>
</dbReference>
<evidence type="ECO:0000256" key="5">
    <source>
        <dbReference type="ARBA" id="ARBA00022833"/>
    </source>
</evidence>
<dbReference type="InterPro" id="IPR050072">
    <property type="entry name" value="Peptidase_M20A"/>
</dbReference>
<proteinExistence type="inferred from homology"/>
<evidence type="ECO:0000256" key="1">
    <source>
        <dbReference type="ARBA" id="ARBA00001947"/>
    </source>
</evidence>
<dbReference type="InterPro" id="IPR036264">
    <property type="entry name" value="Bact_exopeptidase_dim_dom"/>
</dbReference>
<comment type="cofactor">
    <cofactor evidence="1">
        <name>Zn(2+)</name>
        <dbReference type="ChEBI" id="CHEBI:29105"/>
    </cofactor>
</comment>
<evidence type="ECO:0000313" key="7">
    <source>
        <dbReference type="EMBL" id="CAB4554624.1"/>
    </source>
</evidence>
<dbReference type="Gene3D" id="3.30.70.360">
    <property type="match status" value="1"/>
</dbReference>